<dbReference type="SUPFAM" id="SSF56219">
    <property type="entry name" value="DNase I-like"/>
    <property type="match status" value="1"/>
</dbReference>
<dbReference type="InterPro" id="IPR036691">
    <property type="entry name" value="Endo/exonu/phosph_ase_sf"/>
</dbReference>
<dbReference type="PROSITE" id="PS50878">
    <property type="entry name" value="RT_POL"/>
    <property type="match status" value="1"/>
</dbReference>
<dbReference type="InterPro" id="IPR043502">
    <property type="entry name" value="DNA/RNA_pol_sf"/>
</dbReference>
<dbReference type="GO" id="GO:0061343">
    <property type="term" value="P:cell adhesion involved in heart morphogenesis"/>
    <property type="evidence" value="ECO:0007669"/>
    <property type="project" value="TreeGrafter"/>
</dbReference>
<evidence type="ECO:0000313" key="2">
    <source>
        <dbReference type="EMBL" id="JAR92931.1"/>
    </source>
</evidence>
<keyword evidence="2" id="KW-0808">Transferase</keyword>
<dbReference type="GO" id="GO:0031012">
    <property type="term" value="C:extracellular matrix"/>
    <property type="evidence" value="ECO:0007669"/>
    <property type="project" value="TreeGrafter"/>
</dbReference>
<evidence type="ECO:0000259" key="1">
    <source>
        <dbReference type="PROSITE" id="PS50878"/>
    </source>
</evidence>
<dbReference type="InterPro" id="IPR000477">
    <property type="entry name" value="RT_dom"/>
</dbReference>
<dbReference type="GO" id="GO:0007508">
    <property type="term" value="P:larval heart development"/>
    <property type="evidence" value="ECO:0007669"/>
    <property type="project" value="TreeGrafter"/>
</dbReference>
<feature type="domain" description="Reverse transcriptase" evidence="1">
    <location>
        <begin position="481"/>
        <end position="747"/>
    </location>
</feature>
<keyword evidence="2" id="KW-0548">Nucleotidyltransferase</keyword>
<dbReference type="PANTHER" id="PTHR33395:SF22">
    <property type="entry name" value="REVERSE TRANSCRIPTASE DOMAIN-CONTAINING PROTEIN"/>
    <property type="match status" value="1"/>
</dbReference>
<dbReference type="InterPro" id="IPR005135">
    <property type="entry name" value="Endo/exonuclease/phosphatase"/>
</dbReference>
<accession>A0A147BQ97</accession>
<organism evidence="2">
    <name type="scientific">Ixodes ricinus</name>
    <name type="common">Common tick</name>
    <name type="synonym">Acarus ricinus</name>
    <dbReference type="NCBI Taxonomy" id="34613"/>
    <lineage>
        <taxon>Eukaryota</taxon>
        <taxon>Metazoa</taxon>
        <taxon>Ecdysozoa</taxon>
        <taxon>Arthropoda</taxon>
        <taxon>Chelicerata</taxon>
        <taxon>Arachnida</taxon>
        <taxon>Acari</taxon>
        <taxon>Parasitiformes</taxon>
        <taxon>Ixodida</taxon>
        <taxon>Ixodoidea</taxon>
        <taxon>Ixodidae</taxon>
        <taxon>Ixodinae</taxon>
        <taxon>Ixodes</taxon>
    </lineage>
</organism>
<reference evidence="2" key="1">
    <citation type="journal article" date="2018" name="PLoS Negl. Trop. Dis.">
        <title>Sialome diversity of ticks revealed by RNAseq of single tick salivary glands.</title>
        <authorList>
            <person name="Perner J."/>
            <person name="Kropackova S."/>
            <person name="Kopacek P."/>
            <person name="Ribeiro J.M."/>
        </authorList>
    </citation>
    <scope>NUCLEOTIDE SEQUENCE</scope>
    <source>
        <strain evidence="2">Siblings of single egg batch collected in Ceske Budejovice</strain>
        <tissue evidence="2">Salivary glands</tissue>
    </source>
</reference>
<dbReference type="CDD" id="cd01650">
    <property type="entry name" value="RT_nLTR_like"/>
    <property type="match status" value="1"/>
</dbReference>
<name>A0A147BQ97_IXORI</name>
<dbReference type="PANTHER" id="PTHR33395">
    <property type="entry name" value="TRANSCRIPTASE, PUTATIVE-RELATED-RELATED"/>
    <property type="match status" value="1"/>
</dbReference>
<proteinExistence type="predicted"/>
<feature type="non-terminal residue" evidence="2">
    <location>
        <position position="1"/>
    </location>
</feature>
<dbReference type="EMBL" id="GEGO01002473">
    <property type="protein sequence ID" value="JAR92931.1"/>
    <property type="molecule type" value="Transcribed_RNA"/>
</dbReference>
<dbReference type="GO" id="GO:0003964">
    <property type="term" value="F:RNA-directed DNA polymerase activity"/>
    <property type="evidence" value="ECO:0007669"/>
    <property type="project" value="UniProtKB-KW"/>
</dbReference>
<dbReference type="Gene3D" id="3.60.10.10">
    <property type="entry name" value="Endonuclease/exonuclease/phosphatase"/>
    <property type="match status" value="1"/>
</dbReference>
<dbReference type="AlphaFoldDB" id="A0A147BQ97"/>
<dbReference type="Pfam" id="PF14529">
    <property type="entry name" value="Exo_endo_phos_2"/>
    <property type="match status" value="1"/>
</dbReference>
<dbReference type="SUPFAM" id="SSF56672">
    <property type="entry name" value="DNA/RNA polymerases"/>
    <property type="match status" value="1"/>
</dbReference>
<keyword evidence="2" id="KW-0695">RNA-directed DNA polymerase</keyword>
<dbReference type="Pfam" id="PF00078">
    <property type="entry name" value="RVT_1"/>
    <property type="match status" value="1"/>
</dbReference>
<sequence length="936" mass="106501">QTTARTNLSFSAIFTNIRSFLQKRELVSNLVSSSASNLLILTETWLTNDVTDSEVLADLPNFNLFRNDRNGTRGGGVLIAVSQHLSCSVLNIMSNLEILWLICRVAPQTVLLGVCYRPPHNSPDFPLKLNNILSQLTAEHPNAHILLFGDFNYPNADWTSSSILTVGNAETREFMEVCLNFNLTQLVSEPTRISNQSANVLDLILTSQPDSLSSITFLREISDHRVIHAVFEFLPIARQTYKKTIRLYDKGNYDAINNELSTYFRSFESSFQDRSINENWLIFKSKIEELVNKFIPKVSFRANCQKPWFTKTLKRLENKKKRLFRAAKQRTTPCAWDKYYAAEHSYLSAIQCAKRSFFHTDLPNILLNNPRKFWQIVNPQQKHTVSLRKESGEVANDPECANMFNTAFSSVFTEEPYTSLPMYVTNIVTAMTPVTFFADGISSVIEKIKLSSSAGVDEITSKFLKNTKYVSAAYLCLLFTQSLTTGIIPEDWKKGKVVPIYKSGNKDSPLNYRPISLTSVPCKIMEHVIYSQVMHFLDSINFFHPSQHGFRKGFSCETQLAIFVHDLHANLDSNLQTDVIFLDFAKAFDKVPHKRLLLKLSQLNLNSDILRWIKEFLTNRSQSVLVNNQSSHSLPVTSGVPQGSVLGPLLFLIYINDLPLHVSCHIRMFADDCVIYRSVTNISDQQSLQDDLNHVQEWCDDWLMKLNIDKCKLVSFHRRRNPLLFPYAIANMSVEIVESYKYLGVTLCNDLSWRTHVTNVISSANKTLGFLKRHLRHAPQQVKLLAYKSLIRSKLEYASAIWSPHQVYLINALEAVQNRATRFIHSSYSYNVSISSLKAESGLPSLSTRRRISTLSLFHKFYYSPLGSMPYIIPPARISQRTGHPLQVARPRARTVTFFSSFFPRAASDWNGLSHNIAAVTCPSTFMDNVASHISL</sequence>
<protein>
    <submittedName>
        <fullName evidence="2">Putative rna-directed dna polymerase from mobile element jockey-like protein</fullName>
    </submittedName>
</protein>